<evidence type="ECO:0000313" key="5">
    <source>
        <dbReference type="EMBL" id="RCH77508.1"/>
    </source>
</evidence>
<dbReference type="SUPFAM" id="SSF57903">
    <property type="entry name" value="FYVE/PHD zinc finger"/>
    <property type="match status" value="1"/>
</dbReference>
<dbReference type="Proteomes" id="UP000253551">
    <property type="component" value="Unassembled WGS sequence"/>
</dbReference>
<evidence type="ECO:0000256" key="3">
    <source>
        <dbReference type="ARBA" id="ARBA00022833"/>
    </source>
</evidence>
<evidence type="ECO:0000256" key="1">
    <source>
        <dbReference type="ARBA" id="ARBA00022723"/>
    </source>
</evidence>
<keyword evidence="2" id="KW-0863">Zinc-finger</keyword>
<name>A0A367IIL7_RHIST</name>
<dbReference type="InterPro" id="IPR011011">
    <property type="entry name" value="Znf_FYVE_PHD"/>
</dbReference>
<dbReference type="InterPro" id="IPR000306">
    <property type="entry name" value="Znf_FYVE"/>
</dbReference>
<dbReference type="Gene3D" id="3.30.40.10">
    <property type="entry name" value="Zinc/RING finger domain, C3HC4 (zinc finger)"/>
    <property type="match status" value="1"/>
</dbReference>
<reference evidence="5 6" key="1">
    <citation type="journal article" date="2018" name="G3 (Bethesda)">
        <title>Phylogenetic and Phylogenomic Definition of Rhizopus Species.</title>
        <authorList>
            <person name="Gryganskyi A.P."/>
            <person name="Golan J."/>
            <person name="Dolatabadi S."/>
            <person name="Mondo S."/>
            <person name="Robb S."/>
            <person name="Idnurm A."/>
            <person name="Muszewska A."/>
            <person name="Steczkiewicz K."/>
            <person name="Masonjones S."/>
            <person name="Liao H.L."/>
            <person name="Gajdeczka M.T."/>
            <person name="Anike F."/>
            <person name="Vuek A."/>
            <person name="Anishchenko I.M."/>
            <person name="Voigt K."/>
            <person name="de Hoog G.S."/>
            <person name="Smith M.E."/>
            <person name="Heitman J."/>
            <person name="Vilgalys R."/>
            <person name="Stajich J.E."/>
        </authorList>
    </citation>
    <scope>NUCLEOTIDE SEQUENCE [LARGE SCALE GENOMIC DNA]</scope>
    <source>
        <strain evidence="5 6">LSU 92-RS-03</strain>
    </source>
</reference>
<organism evidence="5 6">
    <name type="scientific">Rhizopus stolonifer</name>
    <name type="common">Rhizopus nigricans</name>
    <dbReference type="NCBI Taxonomy" id="4846"/>
    <lineage>
        <taxon>Eukaryota</taxon>
        <taxon>Fungi</taxon>
        <taxon>Fungi incertae sedis</taxon>
        <taxon>Mucoromycota</taxon>
        <taxon>Mucoromycotina</taxon>
        <taxon>Mucoromycetes</taxon>
        <taxon>Mucorales</taxon>
        <taxon>Mucorineae</taxon>
        <taxon>Rhizopodaceae</taxon>
        <taxon>Rhizopus</taxon>
    </lineage>
</organism>
<dbReference type="EMBL" id="PJQM01008015">
    <property type="protein sequence ID" value="RCH77508.1"/>
    <property type="molecule type" value="Genomic_DNA"/>
</dbReference>
<feature type="non-terminal residue" evidence="5">
    <location>
        <position position="279"/>
    </location>
</feature>
<protein>
    <recommendedName>
        <fullName evidence="4">FYVE zinc finger domain-containing protein</fullName>
    </recommendedName>
</protein>
<feature type="domain" description="FYVE zinc finger" evidence="4">
    <location>
        <begin position="235"/>
        <end position="279"/>
    </location>
</feature>
<proteinExistence type="predicted"/>
<evidence type="ECO:0000313" key="6">
    <source>
        <dbReference type="Proteomes" id="UP000253551"/>
    </source>
</evidence>
<dbReference type="GO" id="GO:0008270">
    <property type="term" value="F:zinc ion binding"/>
    <property type="evidence" value="ECO:0007669"/>
    <property type="project" value="UniProtKB-KW"/>
</dbReference>
<comment type="caution">
    <text evidence="5">The sequence shown here is derived from an EMBL/GenBank/DDBJ whole genome shotgun (WGS) entry which is preliminary data.</text>
</comment>
<evidence type="ECO:0000256" key="2">
    <source>
        <dbReference type="ARBA" id="ARBA00022771"/>
    </source>
</evidence>
<evidence type="ECO:0000259" key="4">
    <source>
        <dbReference type="SMART" id="SM00064"/>
    </source>
</evidence>
<dbReference type="InterPro" id="IPR013083">
    <property type="entry name" value="Znf_RING/FYVE/PHD"/>
</dbReference>
<dbReference type="STRING" id="4846.A0A367IIL7"/>
<keyword evidence="1" id="KW-0479">Metal-binding</keyword>
<gene>
    <name evidence="5" type="ORF">CU098_002450</name>
</gene>
<sequence>MNHLRKCVACQVQPKQEQEQITSSASSVTTTLSDDILPSKHTSSSSVLTTKEIIIQDLNSSMTSYANQIQNLSSNLLSSASSTYSYASSTSSLEHKDVNRKRSSSIRSNKIQECKALIVQQQELLNKLEALCLEPKEKTFSEQQEKSMDKPKDTFVSSVFKSLATPKPTTTQIVIKQTPDKNELNTVFSVQGVCTTTEALLIPKRVLSHDNKGIHQHRYSLDLTYTDRKEKFVLKPSDQWQEDSQVQACQHDDCKNTFGFFQRKHHCRSCGHIYCSTHS</sequence>
<keyword evidence="3" id="KW-0862">Zinc</keyword>
<keyword evidence="6" id="KW-1185">Reference proteome</keyword>
<accession>A0A367IIL7</accession>
<dbReference type="Pfam" id="PF01363">
    <property type="entry name" value="FYVE"/>
    <property type="match status" value="1"/>
</dbReference>
<dbReference type="SMART" id="SM00064">
    <property type="entry name" value="FYVE"/>
    <property type="match status" value="1"/>
</dbReference>
<dbReference type="OrthoDB" id="660555at2759"/>
<dbReference type="AlphaFoldDB" id="A0A367IIL7"/>